<accession>A0AAV7UJ09</accession>
<reference evidence="1" key="1">
    <citation type="journal article" date="2022" name="bioRxiv">
        <title>Sequencing and chromosome-scale assembly of the giantPleurodeles waltlgenome.</title>
        <authorList>
            <person name="Brown T."/>
            <person name="Elewa A."/>
            <person name="Iarovenko S."/>
            <person name="Subramanian E."/>
            <person name="Araus A.J."/>
            <person name="Petzold A."/>
            <person name="Susuki M."/>
            <person name="Suzuki K.-i.T."/>
            <person name="Hayashi T."/>
            <person name="Toyoda A."/>
            <person name="Oliveira C."/>
            <person name="Osipova E."/>
            <person name="Leigh N.D."/>
            <person name="Simon A."/>
            <person name="Yun M.H."/>
        </authorList>
    </citation>
    <scope>NUCLEOTIDE SEQUENCE</scope>
    <source>
        <strain evidence="1">20211129_DDA</strain>
        <tissue evidence="1">Liver</tissue>
    </source>
</reference>
<gene>
    <name evidence="1" type="ORF">NDU88_005748</name>
</gene>
<evidence type="ECO:0000313" key="2">
    <source>
        <dbReference type="Proteomes" id="UP001066276"/>
    </source>
</evidence>
<keyword evidence="2" id="KW-1185">Reference proteome</keyword>
<name>A0AAV7UJ09_PLEWA</name>
<dbReference type="AlphaFoldDB" id="A0AAV7UJ09"/>
<evidence type="ECO:0000313" key="1">
    <source>
        <dbReference type="EMBL" id="KAJ1188995.1"/>
    </source>
</evidence>
<comment type="caution">
    <text evidence="1">The sequence shown here is derived from an EMBL/GenBank/DDBJ whole genome shotgun (WGS) entry which is preliminary data.</text>
</comment>
<sequence length="104" mass="11708">MRSKINCIQSGFTARSALTCDRLNDVILVELVIGSTRFQPVNGGVQLGEVIMALEKGWQRHEENLGFPNGHCSSYDYQLHLLGSHVIGRSWPCWPGSWRVEHCL</sequence>
<dbReference type="EMBL" id="JANPWB010000005">
    <property type="protein sequence ID" value="KAJ1188995.1"/>
    <property type="molecule type" value="Genomic_DNA"/>
</dbReference>
<proteinExistence type="predicted"/>
<organism evidence="1 2">
    <name type="scientific">Pleurodeles waltl</name>
    <name type="common">Iberian ribbed newt</name>
    <dbReference type="NCBI Taxonomy" id="8319"/>
    <lineage>
        <taxon>Eukaryota</taxon>
        <taxon>Metazoa</taxon>
        <taxon>Chordata</taxon>
        <taxon>Craniata</taxon>
        <taxon>Vertebrata</taxon>
        <taxon>Euteleostomi</taxon>
        <taxon>Amphibia</taxon>
        <taxon>Batrachia</taxon>
        <taxon>Caudata</taxon>
        <taxon>Salamandroidea</taxon>
        <taxon>Salamandridae</taxon>
        <taxon>Pleurodelinae</taxon>
        <taxon>Pleurodeles</taxon>
    </lineage>
</organism>
<protein>
    <submittedName>
        <fullName evidence="1">Uncharacterized protein</fullName>
    </submittedName>
</protein>
<dbReference type="Proteomes" id="UP001066276">
    <property type="component" value="Chromosome 3_1"/>
</dbReference>